<reference evidence="2" key="1">
    <citation type="submission" date="2020-05" db="EMBL/GenBank/DDBJ databases">
        <authorList>
            <person name="Chiriac C."/>
            <person name="Salcher M."/>
            <person name="Ghai R."/>
            <person name="Kavagutti S V."/>
        </authorList>
    </citation>
    <scope>NUCLEOTIDE SEQUENCE</scope>
</reference>
<proteinExistence type="predicted"/>
<name>A0A6J6H1R6_9ZZZZ</name>
<dbReference type="InterPro" id="IPR042003">
    <property type="entry name" value="Sortase_E"/>
</dbReference>
<dbReference type="SUPFAM" id="SSF63817">
    <property type="entry name" value="Sortase"/>
    <property type="match status" value="1"/>
</dbReference>
<evidence type="ECO:0000256" key="1">
    <source>
        <dbReference type="ARBA" id="ARBA00022801"/>
    </source>
</evidence>
<dbReference type="AlphaFoldDB" id="A0A6J6H1R6"/>
<dbReference type="InterPro" id="IPR005754">
    <property type="entry name" value="Sortase"/>
</dbReference>
<dbReference type="InterPro" id="IPR023365">
    <property type="entry name" value="Sortase_dom-sf"/>
</dbReference>
<gene>
    <name evidence="2" type="ORF">UFOPK1808_00877</name>
    <name evidence="3" type="ORF">UFOPK1889_00751</name>
</gene>
<dbReference type="EMBL" id="CAEZUZ010000116">
    <property type="protein sequence ID" value="CAB4619043.1"/>
    <property type="molecule type" value="Genomic_DNA"/>
</dbReference>
<sequence length="157" mass="16999">MRRVLALILLVSVTCTPQEVSAKPSAQQRKSIAIISIPRIKLISQVYVGVTNDIFDIGVGKWPGTPDPGEKGNLVLGGHRTSGSHPFKKINYLRSGDIVTLISQGKTHLYRVTGNQIVKPTALWITNPTLGATLTLFACHPLGQTTSRYVVRAVLTS</sequence>
<dbReference type="EMBL" id="CAEZUL010000092">
    <property type="protein sequence ID" value="CAB4602628.1"/>
    <property type="molecule type" value="Genomic_DNA"/>
</dbReference>
<dbReference type="Gene3D" id="2.40.260.10">
    <property type="entry name" value="Sortase"/>
    <property type="match status" value="1"/>
</dbReference>
<dbReference type="GO" id="GO:0016787">
    <property type="term" value="F:hydrolase activity"/>
    <property type="evidence" value="ECO:0007669"/>
    <property type="project" value="UniProtKB-KW"/>
</dbReference>
<evidence type="ECO:0000313" key="2">
    <source>
        <dbReference type="EMBL" id="CAB4602628.1"/>
    </source>
</evidence>
<accession>A0A6J6H1R6</accession>
<evidence type="ECO:0000313" key="3">
    <source>
        <dbReference type="EMBL" id="CAB4619043.1"/>
    </source>
</evidence>
<dbReference type="Pfam" id="PF04203">
    <property type="entry name" value="Sortase"/>
    <property type="match status" value="1"/>
</dbReference>
<protein>
    <submittedName>
        <fullName evidence="2">Unannotated protein</fullName>
    </submittedName>
</protein>
<dbReference type="NCBIfam" id="TIGR01076">
    <property type="entry name" value="sortase_fam"/>
    <property type="match status" value="1"/>
</dbReference>
<dbReference type="CDD" id="cd05830">
    <property type="entry name" value="Sortase_E"/>
    <property type="match status" value="1"/>
</dbReference>
<keyword evidence="1" id="KW-0378">Hydrolase</keyword>
<organism evidence="2">
    <name type="scientific">freshwater metagenome</name>
    <dbReference type="NCBI Taxonomy" id="449393"/>
    <lineage>
        <taxon>unclassified sequences</taxon>
        <taxon>metagenomes</taxon>
        <taxon>ecological metagenomes</taxon>
    </lineage>
</organism>